<sequence length="276" mass="28560">MDIDDELRKLFADDRLSVPVRPAADRVIVSGARRIRRRRAGAVFGGGMLSVATVLVAGTAFGVAGDAPPRTPLAAAESSGLTTTTESPSLSPSTIELTTSVAPPPTTTQRRTTTTTPPSTTTTSATPTKAKPPTTPLAFGPTAVGSLRLGMTVDEAVAAGVIQPVTPPPAPVAGCQGYDWLGHTAAPSTSPLLFSPTLGLVRIGGRADAETPEGIYAGSSEEDVRAVYPNQAKPHSGTNEWVAPVPGNPSANYWLVLSKHTVTDVRLELAAQDCYQ</sequence>
<protein>
    <submittedName>
        <fullName evidence="3">Uncharacterized protein</fullName>
    </submittedName>
</protein>
<feature type="compositionally biased region" description="Low complexity" evidence="1">
    <location>
        <begin position="77"/>
        <end position="100"/>
    </location>
</feature>
<evidence type="ECO:0000313" key="3">
    <source>
        <dbReference type="EMBL" id="MFC0546479.1"/>
    </source>
</evidence>
<evidence type="ECO:0000256" key="1">
    <source>
        <dbReference type="SAM" id="MobiDB-lite"/>
    </source>
</evidence>
<keyword evidence="2" id="KW-0812">Transmembrane</keyword>
<dbReference type="RefSeq" id="WP_273936721.1">
    <property type="nucleotide sequence ID" value="NZ_CP097263.1"/>
</dbReference>
<feature type="region of interest" description="Disordered" evidence="1">
    <location>
        <begin position="72"/>
        <end position="138"/>
    </location>
</feature>
<name>A0ABV6N269_9PSEU</name>
<feature type="compositionally biased region" description="Low complexity" evidence="1">
    <location>
        <begin position="107"/>
        <end position="132"/>
    </location>
</feature>
<comment type="caution">
    <text evidence="3">The sequence shown here is derived from an EMBL/GenBank/DDBJ whole genome shotgun (WGS) entry which is preliminary data.</text>
</comment>
<feature type="transmembrane region" description="Helical" evidence="2">
    <location>
        <begin position="42"/>
        <end position="64"/>
    </location>
</feature>
<evidence type="ECO:0000313" key="4">
    <source>
        <dbReference type="Proteomes" id="UP001589810"/>
    </source>
</evidence>
<accession>A0ABV6N269</accession>
<evidence type="ECO:0000256" key="2">
    <source>
        <dbReference type="SAM" id="Phobius"/>
    </source>
</evidence>
<reference evidence="3 4" key="1">
    <citation type="submission" date="2024-09" db="EMBL/GenBank/DDBJ databases">
        <authorList>
            <person name="Sun Q."/>
            <person name="Mori K."/>
        </authorList>
    </citation>
    <scope>NUCLEOTIDE SEQUENCE [LARGE SCALE GENOMIC DNA]</scope>
    <source>
        <strain evidence="3 4">TBRC 1432</strain>
    </source>
</reference>
<proteinExistence type="predicted"/>
<organism evidence="3 4">
    <name type="scientific">Kutzneria chonburiensis</name>
    <dbReference type="NCBI Taxonomy" id="1483604"/>
    <lineage>
        <taxon>Bacteria</taxon>
        <taxon>Bacillati</taxon>
        <taxon>Actinomycetota</taxon>
        <taxon>Actinomycetes</taxon>
        <taxon>Pseudonocardiales</taxon>
        <taxon>Pseudonocardiaceae</taxon>
        <taxon>Kutzneria</taxon>
    </lineage>
</organism>
<keyword evidence="2" id="KW-1133">Transmembrane helix</keyword>
<keyword evidence="4" id="KW-1185">Reference proteome</keyword>
<dbReference type="Proteomes" id="UP001589810">
    <property type="component" value="Unassembled WGS sequence"/>
</dbReference>
<dbReference type="EMBL" id="JBHLUD010000013">
    <property type="protein sequence ID" value="MFC0546479.1"/>
    <property type="molecule type" value="Genomic_DNA"/>
</dbReference>
<gene>
    <name evidence="3" type="ORF">ACFFH7_33545</name>
</gene>
<keyword evidence="2" id="KW-0472">Membrane</keyword>